<dbReference type="InterPro" id="IPR011032">
    <property type="entry name" value="GroES-like_sf"/>
</dbReference>
<dbReference type="PANTHER" id="PTHR43161">
    <property type="entry name" value="SORBITOL DEHYDROGENASE"/>
    <property type="match status" value="1"/>
</dbReference>
<dbReference type="InterPro" id="IPR013149">
    <property type="entry name" value="ADH-like_C"/>
</dbReference>
<dbReference type="EMBL" id="JAVRRF010000021">
    <property type="protein sequence ID" value="KAK5054940.1"/>
    <property type="molecule type" value="Genomic_DNA"/>
</dbReference>
<gene>
    <name evidence="8" type="ORF">LTR69_008508</name>
</gene>
<dbReference type="InterPro" id="IPR036291">
    <property type="entry name" value="NAD(P)-bd_dom_sf"/>
</dbReference>
<accession>A0ABR0J2I2</accession>
<keyword evidence="4" id="KW-0862">Zinc</keyword>
<evidence type="ECO:0000259" key="7">
    <source>
        <dbReference type="Pfam" id="PF08240"/>
    </source>
</evidence>
<dbReference type="Gene3D" id="3.40.50.720">
    <property type="entry name" value="NAD(P)-binding Rossmann-like Domain"/>
    <property type="match status" value="1"/>
</dbReference>
<comment type="caution">
    <text evidence="8">The sequence shown here is derived from an EMBL/GenBank/DDBJ whole genome shotgun (WGS) entry which is preliminary data.</text>
</comment>
<evidence type="ECO:0000256" key="4">
    <source>
        <dbReference type="ARBA" id="ARBA00022833"/>
    </source>
</evidence>
<sequence>MPTPDHPHPLTKGHIPLTLGHEFSGRIASVPSSSSLKKGQAVMVDPRLFCRDCRSCNSGQDNLCPKGGFLGLAGSSGGGGLSEYVAVEESLLHPLPENVKSESAAVIEPLAVAYHAIRTPGIDLSGLDVLILGAGPIGYAVALMLHAENPRNILISEPTARRKAQAEELVQRVIDPRSENVGEVCRQVTDGKGVDIVFDCAGIQAGLNDSFDALATGGYLVEVAIWETSVSAKSSLVVQQLIPQLVIPFWDFFKKEIRISISFCYNQTDFREVMKRLEQGLLELILMVKGMYAGYERMVTKRISLEDVVKEGFEELATNRDEHIKILISPTRSTS</sequence>
<evidence type="ECO:0000256" key="1">
    <source>
        <dbReference type="ARBA" id="ARBA00001947"/>
    </source>
</evidence>
<dbReference type="PANTHER" id="PTHR43161:SF23">
    <property type="entry name" value="(R,R)-BUTANEDIOL DEHYDROGENASE-RELATED"/>
    <property type="match status" value="1"/>
</dbReference>
<evidence type="ECO:0000256" key="3">
    <source>
        <dbReference type="ARBA" id="ARBA00022723"/>
    </source>
</evidence>
<evidence type="ECO:0000256" key="2">
    <source>
        <dbReference type="ARBA" id="ARBA00008072"/>
    </source>
</evidence>
<keyword evidence="3" id="KW-0479">Metal-binding</keyword>
<dbReference type="Gene3D" id="3.90.180.10">
    <property type="entry name" value="Medium-chain alcohol dehydrogenases, catalytic domain"/>
    <property type="match status" value="1"/>
</dbReference>
<feature type="domain" description="Alcohol dehydrogenase-like N-terminal" evidence="7">
    <location>
        <begin position="14"/>
        <end position="97"/>
    </location>
</feature>
<dbReference type="Pfam" id="PF00107">
    <property type="entry name" value="ADH_zinc_N"/>
    <property type="match status" value="1"/>
</dbReference>
<dbReference type="Proteomes" id="UP001345691">
    <property type="component" value="Unassembled WGS sequence"/>
</dbReference>
<protein>
    <recommendedName>
        <fullName evidence="10">Chlorophyll synthesis pathway protein BchC</fullName>
    </recommendedName>
</protein>
<dbReference type="Pfam" id="PF08240">
    <property type="entry name" value="ADH_N"/>
    <property type="match status" value="1"/>
</dbReference>
<organism evidence="8 9">
    <name type="scientific">Exophiala sideris</name>
    <dbReference type="NCBI Taxonomy" id="1016849"/>
    <lineage>
        <taxon>Eukaryota</taxon>
        <taxon>Fungi</taxon>
        <taxon>Dikarya</taxon>
        <taxon>Ascomycota</taxon>
        <taxon>Pezizomycotina</taxon>
        <taxon>Eurotiomycetes</taxon>
        <taxon>Chaetothyriomycetidae</taxon>
        <taxon>Chaetothyriales</taxon>
        <taxon>Herpotrichiellaceae</taxon>
        <taxon>Exophiala</taxon>
    </lineage>
</organism>
<evidence type="ECO:0000313" key="9">
    <source>
        <dbReference type="Proteomes" id="UP001345691"/>
    </source>
</evidence>
<comment type="cofactor">
    <cofactor evidence="1">
        <name>Zn(2+)</name>
        <dbReference type="ChEBI" id="CHEBI:29105"/>
    </cofactor>
</comment>
<keyword evidence="9" id="KW-1185">Reference proteome</keyword>
<reference evidence="8 9" key="1">
    <citation type="submission" date="2023-08" db="EMBL/GenBank/DDBJ databases">
        <title>Black Yeasts Isolated from many extreme environments.</title>
        <authorList>
            <person name="Coleine C."/>
            <person name="Stajich J.E."/>
            <person name="Selbmann L."/>
        </authorList>
    </citation>
    <scope>NUCLEOTIDE SEQUENCE [LARGE SCALE GENOMIC DNA]</scope>
    <source>
        <strain evidence="8 9">CCFEE 6328</strain>
    </source>
</reference>
<evidence type="ECO:0000259" key="6">
    <source>
        <dbReference type="Pfam" id="PF00107"/>
    </source>
</evidence>
<comment type="similarity">
    <text evidence="2">Belongs to the zinc-containing alcohol dehydrogenase family.</text>
</comment>
<name>A0ABR0J2I2_9EURO</name>
<dbReference type="SUPFAM" id="SSF50129">
    <property type="entry name" value="GroES-like"/>
    <property type="match status" value="1"/>
</dbReference>
<feature type="domain" description="Alcohol dehydrogenase-like C-terminal" evidence="6">
    <location>
        <begin position="136"/>
        <end position="278"/>
    </location>
</feature>
<evidence type="ECO:0000313" key="8">
    <source>
        <dbReference type="EMBL" id="KAK5054940.1"/>
    </source>
</evidence>
<dbReference type="SUPFAM" id="SSF51735">
    <property type="entry name" value="NAD(P)-binding Rossmann-fold domains"/>
    <property type="match status" value="1"/>
</dbReference>
<evidence type="ECO:0008006" key="10">
    <source>
        <dbReference type="Google" id="ProtNLM"/>
    </source>
</evidence>
<keyword evidence="5" id="KW-0560">Oxidoreductase</keyword>
<evidence type="ECO:0000256" key="5">
    <source>
        <dbReference type="ARBA" id="ARBA00023002"/>
    </source>
</evidence>
<proteinExistence type="inferred from homology"/>
<dbReference type="InterPro" id="IPR013154">
    <property type="entry name" value="ADH-like_N"/>
</dbReference>